<name>A0A9W4D424_BLUGR</name>
<sequence>MVWKVLMSLHQSTGTQTKVDMIWNFWSKRCSKGASVREHIGHIRSLHIELAETGIIIEVYLVAILMSESLPPSYDSFVSTIFAGIRDLEQADPNYVANKIFEEEMRRNTKYGDVHIVSQKHHYNCKKPGHLKDYCCNKGGGKEGQAPWKIAKKKKEENDVKIKGQNQTVQVTDQDVFYFSNMVEEEKSPNKYKDSTFYSWSCNSWVADSGASAHIANQRDIFATFTPCIRILNVAGGLTTTFEGIGMINMQGLINGTVRHFRLLDVLFVPTTRFCLI</sequence>
<comment type="caution">
    <text evidence="2">The sequence shown here is derived from an EMBL/GenBank/DDBJ whole genome shotgun (WGS) entry which is preliminary data.</text>
</comment>
<reference evidence="2" key="1">
    <citation type="submission" date="2020-10" db="EMBL/GenBank/DDBJ databases">
        <authorList>
            <person name="Muller C M."/>
        </authorList>
    </citation>
    <scope>NUCLEOTIDE SEQUENCE</scope>
    <source>
        <strain evidence="2">THUN-12</strain>
    </source>
</reference>
<dbReference type="Pfam" id="PF14223">
    <property type="entry name" value="Retrotran_gag_2"/>
    <property type="match status" value="1"/>
</dbReference>
<dbReference type="AlphaFoldDB" id="A0A9W4D424"/>
<evidence type="ECO:0000259" key="1">
    <source>
        <dbReference type="Pfam" id="PF22936"/>
    </source>
</evidence>
<dbReference type="Pfam" id="PF22936">
    <property type="entry name" value="Pol_BBD"/>
    <property type="match status" value="1"/>
</dbReference>
<dbReference type="EMBL" id="CAJHIT010000007">
    <property type="protein sequence ID" value="CAD6503716.1"/>
    <property type="molecule type" value="Genomic_DNA"/>
</dbReference>
<accession>A0A9W4D424</accession>
<dbReference type="Proteomes" id="UP000683417">
    <property type="component" value="Unassembled WGS sequence"/>
</dbReference>
<evidence type="ECO:0000313" key="3">
    <source>
        <dbReference type="Proteomes" id="UP000683417"/>
    </source>
</evidence>
<dbReference type="InterPro" id="IPR054722">
    <property type="entry name" value="PolX-like_BBD"/>
</dbReference>
<gene>
    <name evidence="2" type="ORF">BGTH12_LOCUS5074</name>
</gene>
<proteinExistence type="predicted"/>
<protein>
    <submittedName>
        <fullName evidence="2">BgTH12-03374</fullName>
    </submittedName>
</protein>
<evidence type="ECO:0000313" key="2">
    <source>
        <dbReference type="EMBL" id="CAD6503716.1"/>
    </source>
</evidence>
<organism evidence="2 3">
    <name type="scientific">Blumeria graminis f. sp. triticale</name>
    <dbReference type="NCBI Taxonomy" id="1689686"/>
    <lineage>
        <taxon>Eukaryota</taxon>
        <taxon>Fungi</taxon>
        <taxon>Dikarya</taxon>
        <taxon>Ascomycota</taxon>
        <taxon>Pezizomycotina</taxon>
        <taxon>Leotiomycetes</taxon>
        <taxon>Erysiphales</taxon>
        <taxon>Erysiphaceae</taxon>
        <taxon>Blumeria</taxon>
    </lineage>
</organism>
<feature type="domain" description="Retrovirus-related Pol polyprotein from transposon TNT 1-94-like beta-barrel" evidence="1">
    <location>
        <begin position="205"/>
        <end position="277"/>
    </location>
</feature>